<dbReference type="Pfam" id="PF02878">
    <property type="entry name" value="PGM_PMM_I"/>
    <property type="match status" value="1"/>
</dbReference>
<keyword evidence="6 12" id="KW-0479">Metal-binding</keyword>
<evidence type="ECO:0000259" key="13">
    <source>
        <dbReference type="Pfam" id="PF02878"/>
    </source>
</evidence>
<evidence type="ECO:0000256" key="11">
    <source>
        <dbReference type="ARBA" id="ARBA00041467"/>
    </source>
</evidence>
<comment type="pathway">
    <text evidence="2">Glycolipid metabolism; diglucosyl-diacylglycerol biosynthesis.</text>
</comment>
<dbReference type="InterPro" id="IPR005845">
    <property type="entry name" value="A-D-PHexomutase_a/b/a-II"/>
</dbReference>
<protein>
    <recommendedName>
        <fullName evidence="9">Phosphoglucomutase</fullName>
    </recommendedName>
    <alternativeName>
        <fullName evidence="11">Alpha-phosphoglucomutase</fullName>
    </alternativeName>
    <alternativeName>
        <fullName evidence="10">Glucose phosphomutase</fullName>
    </alternativeName>
</protein>
<evidence type="ECO:0000256" key="5">
    <source>
        <dbReference type="ARBA" id="ARBA00022553"/>
    </source>
</evidence>
<evidence type="ECO:0000256" key="4">
    <source>
        <dbReference type="ARBA" id="ARBA00010231"/>
    </source>
</evidence>
<evidence type="ECO:0000256" key="12">
    <source>
        <dbReference type="RuleBase" id="RU004326"/>
    </source>
</evidence>
<feature type="domain" description="Alpha-D-phosphohexomutase alpha/beta/alpha" evidence="13">
    <location>
        <begin position="43"/>
        <end position="180"/>
    </location>
</feature>
<evidence type="ECO:0000256" key="9">
    <source>
        <dbReference type="ARBA" id="ARBA00039995"/>
    </source>
</evidence>
<evidence type="ECO:0000313" key="16">
    <source>
        <dbReference type="EMBL" id="PPK82412.1"/>
    </source>
</evidence>
<evidence type="ECO:0000256" key="1">
    <source>
        <dbReference type="ARBA" id="ARBA00001946"/>
    </source>
</evidence>
<dbReference type="PANTHER" id="PTHR45745:SF1">
    <property type="entry name" value="PHOSPHOGLUCOMUTASE 2B-RELATED"/>
    <property type="match status" value="1"/>
</dbReference>
<dbReference type="PANTHER" id="PTHR45745">
    <property type="entry name" value="PHOSPHOMANNOMUTASE 45A"/>
    <property type="match status" value="1"/>
</dbReference>
<comment type="pathway">
    <text evidence="3">Lipid metabolism.</text>
</comment>
<dbReference type="EMBL" id="PTJA01000002">
    <property type="protein sequence ID" value="PPK82412.1"/>
    <property type="molecule type" value="Genomic_DNA"/>
</dbReference>
<organism evidence="16 17">
    <name type="scientific">Lacrimispora xylanisolvens</name>
    <dbReference type="NCBI Taxonomy" id="384636"/>
    <lineage>
        <taxon>Bacteria</taxon>
        <taxon>Bacillati</taxon>
        <taxon>Bacillota</taxon>
        <taxon>Clostridia</taxon>
        <taxon>Lachnospirales</taxon>
        <taxon>Lachnospiraceae</taxon>
        <taxon>Lacrimispora</taxon>
    </lineage>
</organism>
<dbReference type="Gene3D" id="3.30.310.50">
    <property type="entry name" value="Alpha-D-phosphohexomutase, C-terminal domain"/>
    <property type="match status" value="1"/>
</dbReference>
<keyword evidence="8" id="KW-0413">Isomerase</keyword>
<gene>
    <name evidence="16" type="ORF">BXY41_102100</name>
</gene>
<keyword evidence="7 12" id="KW-0460">Magnesium</keyword>
<name>A0A2S6HWN3_9FIRM</name>
<dbReference type="OrthoDB" id="9806956at2"/>
<evidence type="ECO:0000256" key="7">
    <source>
        <dbReference type="ARBA" id="ARBA00022842"/>
    </source>
</evidence>
<dbReference type="PRINTS" id="PR00509">
    <property type="entry name" value="PGMPMM"/>
</dbReference>
<dbReference type="SUPFAM" id="SSF53738">
    <property type="entry name" value="Phosphoglucomutase, first 3 domains"/>
    <property type="match status" value="3"/>
</dbReference>
<dbReference type="RefSeq" id="WP_104434846.1">
    <property type="nucleotide sequence ID" value="NZ_PTJA01000002.1"/>
</dbReference>
<evidence type="ECO:0000313" key="17">
    <source>
        <dbReference type="Proteomes" id="UP000237749"/>
    </source>
</evidence>
<dbReference type="GO" id="GO:0005975">
    <property type="term" value="P:carbohydrate metabolic process"/>
    <property type="evidence" value="ECO:0007669"/>
    <property type="project" value="InterPro"/>
</dbReference>
<reference evidence="16 17" key="1">
    <citation type="submission" date="2018-02" db="EMBL/GenBank/DDBJ databases">
        <title>Genomic Encyclopedia of Archaeal and Bacterial Type Strains, Phase II (KMG-II): from individual species to whole genera.</title>
        <authorList>
            <person name="Goeker M."/>
        </authorList>
    </citation>
    <scope>NUCLEOTIDE SEQUENCE [LARGE SCALE GENOMIC DNA]</scope>
    <source>
        <strain evidence="16 17">DSM 3808</strain>
    </source>
</reference>
<feature type="domain" description="Alpha-D-phosphohexomutase alpha/beta/alpha" evidence="15">
    <location>
        <begin position="326"/>
        <end position="452"/>
    </location>
</feature>
<dbReference type="PROSITE" id="PS00710">
    <property type="entry name" value="PGM_PMM"/>
    <property type="match status" value="1"/>
</dbReference>
<dbReference type="SUPFAM" id="SSF55957">
    <property type="entry name" value="Phosphoglucomutase, C-terminal domain"/>
    <property type="match status" value="1"/>
</dbReference>
<dbReference type="CDD" id="cd05799">
    <property type="entry name" value="PGM2"/>
    <property type="match status" value="1"/>
</dbReference>
<dbReference type="InterPro" id="IPR036900">
    <property type="entry name" value="A-D-PHexomutase_C_sf"/>
</dbReference>
<comment type="caution">
    <text evidence="16">The sequence shown here is derived from an EMBL/GenBank/DDBJ whole genome shotgun (WGS) entry which is preliminary data.</text>
</comment>
<evidence type="ECO:0000259" key="14">
    <source>
        <dbReference type="Pfam" id="PF02879"/>
    </source>
</evidence>
<evidence type="ECO:0000256" key="8">
    <source>
        <dbReference type="ARBA" id="ARBA00023235"/>
    </source>
</evidence>
<dbReference type="InterPro" id="IPR016055">
    <property type="entry name" value="A-D-PHexomutase_a/b/a-I/II/III"/>
</dbReference>
<evidence type="ECO:0000256" key="3">
    <source>
        <dbReference type="ARBA" id="ARBA00005189"/>
    </source>
</evidence>
<comment type="cofactor">
    <cofactor evidence="1">
        <name>Mg(2+)</name>
        <dbReference type="ChEBI" id="CHEBI:18420"/>
    </cofactor>
</comment>
<evidence type="ECO:0000256" key="10">
    <source>
        <dbReference type="ARBA" id="ARBA00041398"/>
    </source>
</evidence>
<accession>A0A2S6HWN3</accession>
<dbReference type="GO" id="GO:0008973">
    <property type="term" value="F:phosphopentomutase activity"/>
    <property type="evidence" value="ECO:0007669"/>
    <property type="project" value="TreeGrafter"/>
</dbReference>
<feature type="domain" description="Alpha-D-phosphohexomutase alpha/beta/alpha" evidence="14">
    <location>
        <begin position="209"/>
        <end position="315"/>
    </location>
</feature>
<dbReference type="Gene3D" id="3.40.120.10">
    <property type="entry name" value="Alpha-D-Glucose-1,6-Bisphosphate, subunit A, domain 3"/>
    <property type="match status" value="3"/>
</dbReference>
<comment type="similarity">
    <text evidence="4 12">Belongs to the phosphohexose mutase family.</text>
</comment>
<keyword evidence="17" id="KW-1185">Reference proteome</keyword>
<sequence length="575" mass="64431">MEARKEYESWCKNPFFDERIKKELLAIKDNETEIQDRFYKELEFGTGGLRGIMGAGTNRMNIYTVRRATQGLANYIIGEKGENRGVAIAYDSRNHSPEFAQEVALCLAANGIGSYIFDSLKPTPMLSFAVRRLGCIAGVVITASHNPPEYNGYKVYWEDGAQITAPKDKEIIGEVKKVTDYAQVRTMNLEEAIKKGFYHVIEKELEDCYMEELKKLVIHPEIILKQQKKLKIVYTPLHGAGNLPVRRILKELGFEQVYVVPEQEIPDGNFPTVNYPNPEDSNAFSLAIKLAKEVDADIILATDPDADRLGVHVKNGVNGEYVSFTGNMSGMIILEYILSQKKDNYELLKNGAVVTTIVSGKMSKAIAKAYGVELIETLTGFKYIGEQIKRFEQSGSHNFLFGYEESYGCLEGTHARDKDAVVTAMVLCEAAAYYQTLGRNLCQQMEHLYKKYGYYRENLNTIIFKGMDGAEKINGILEAIRKNPPSCIGTFPIIKFRDYETGVVKDLKSRAEYPTYLPLSNVLYFDLADEAWCCIRPSGTEPKIKCYIGVKGSESCDAAEKLAGLTAAVKVLISN</sequence>
<dbReference type="InterPro" id="IPR016066">
    <property type="entry name" value="A-D-PHexomutase_CS"/>
</dbReference>
<evidence type="ECO:0000256" key="6">
    <source>
        <dbReference type="ARBA" id="ARBA00022723"/>
    </source>
</evidence>
<dbReference type="Proteomes" id="UP000237749">
    <property type="component" value="Unassembled WGS sequence"/>
</dbReference>
<dbReference type="InterPro" id="IPR005844">
    <property type="entry name" value="A-D-PHexomutase_a/b/a-I"/>
</dbReference>
<dbReference type="AlphaFoldDB" id="A0A2S6HWN3"/>
<keyword evidence="5" id="KW-0597">Phosphoprotein</keyword>
<dbReference type="Pfam" id="PF02880">
    <property type="entry name" value="PGM_PMM_III"/>
    <property type="match status" value="1"/>
</dbReference>
<dbReference type="Pfam" id="PF02879">
    <property type="entry name" value="PGM_PMM_II"/>
    <property type="match status" value="1"/>
</dbReference>
<evidence type="ECO:0000259" key="15">
    <source>
        <dbReference type="Pfam" id="PF02880"/>
    </source>
</evidence>
<dbReference type="GO" id="GO:0006166">
    <property type="term" value="P:purine ribonucleoside salvage"/>
    <property type="evidence" value="ECO:0007669"/>
    <property type="project" value="TreeGrafter"/>
</dbReference>
<dbReference type="GO" id="GO:0000287">
    <property type="term" value="F:magnesium ion binding"/>
    <property type="evidence" value="ECO:0007669"/>
    <property type="project" value="InterPro"/>
</dbReference>
<evidence type="ECO:0000256" key="2">
    <source>
        <dbReference type="ARBA" id="ARBA00005164"/>
    </source>
</evidence>
<dbReference type="InterPro" id="IPR005841">
    <property type="entry name" value="Alpha-D-phosphohexomutase_SF"/>
</dbReference>
<proteinExistence type="inferred from homology"/>
<dbReference type="InterPro" id="IPR005846">
    <property type="entry name" value="A-D-PHexomutase_a/b/a-III"/>
</dbReference>